<dbReference type="EMBL" id="JAGETN010000014">
    <property type="protein sequence ID" value="MBO2025560.1"/>
    <property type="molecule type" value="Genomic_DNA"/>
</dbReference>
<accession>A0A939SU03</accession>
<gene>
    <name evidence="1" type="ORF">J4733_09240</name>
</gene>
<protein>
    <submittedName>
        <fullName evidence="1">Uncharacterized protein</fullName>
    </submittedName>
</protein>
<reference evidence="1" key="1">
    <citation type="submission" date="2021-03" db="EMBL/GenBank/DDBJ databases">
        <title>Molecular epidemiology and mechanisms of colistin and carbapenem resistance in Enterobacteriaceae from clinical isolates, the environment and porcine samples in Pretoria, South Africa.</title>
        <authorList>
            <person name="Bogoshi D."/>
            <person name="Mbelle N.M."/>
            <person name="Naidoo V."/>
            <person name="Osei Sekyere J."/>
        </authorList>
    </citation>
    <scope>NUCLEOTIDE SEQUENCE</scope>
    <source>
        <strain evidence="1">C029</strain>
    </source>
</reference>
<organism evidence="1 2">
    <name type="scientific">Klebsiella pneumoniae</name>
    <dbReference type="NCBI Taxonomy" id="573"/>
    <lineage>
        <taxon>Bacteria</taxon>
        <taxon>Pseudomonadati</taxon>
        <taxon>Pseudomonadota</taxon>
        <taxon>Gammaproteobacteria</taxon>
        <taxon>Enterobacterales</taxon>
        <taxon>Enterobacteriaceae</taxon>
        <taxon>Klebsiella/Raoultella group</taxon>
        <taxon>Klebsiella</taxon>
        <taxon>Klebsiella pneumoniae complex</taxon>
    </lineage>
</organism>
<evidence type="ECO:0000313" key="1">
    <source>
        <dbReference type="EMBL" id="MBO2025560.1"/>
    </source>
</evidence>
<dbReference type="AlphaFoldDB" id="A0A939SU03"/>
<comment type="caution">
    <text evidence="1">The sequence shown here is derived from an EMBL/GenBank/DDBJ whole genome shotgun (WGS) entry which is preliminary data.</text>
</comment>
<name>A0A939SU03_KLEPN</name>
<proteinExistence type="predicted"/>
<dbReference type="Proteomes" id="UP000664267">
    <property type="component" value="Unassembled WGS sequence"/>
</dbReference>
<evidence type="ECO:0000313" key="2">
    <source>
        <dbReference type="Proteomes" id="UP000664267"/>
    </source>
</evidence>
<sequence>MGTIGSLQAMEAIAAERLRHPCQRKNRHLRCHDLPVSRNEADASPAVRGMRLALTPHRRRVAGGL</sequence>